<evidence type="ECO:0000313" key="15">
    <source>
        <dbReference type="EMBL" id="PSB01685.1"/>
    </source>
</evidence>
<keyword evidence="7 12" id="KW-0521">NADP</keyword>
<dbReference type="InterPro" id="IPR000672">
    <property type="entry name" value="THF_DH/CycHdrlase"/>
</dbReference>
<evidence type="ECO:0000256" key="12">
    <source>
        <dbReference type="HAMAP-Rule" id="MF_01576"/>
    </source>
</evidence>
<dbReference type="InterPro" id="IPR036291">
    <property type="entry name" value="NAD(P)-bd_dom_sf"/>
</dbReference>
<dbReference type="GO" id="GO:0009086">
    <property type="term" value="P:methionine biosynthetic process"/>
    <property type="evidence" value="ECO:0007669"/>
    <property type="project" value="UniProtKB-KW"/>
</dbReference>
<keyword evidence="6 12" id="KW-0378">Hydrolase</keyword>
<dbReference type="PANTHER" id="PTHR48099:SF5">
    <property type="entry name" value="C-1-TETRAHYDROFOLATE SYNTHASE, CYTOPLASMIC"/>
    <property type="match status" value="1"/>
</dbReference>
<dbReference type="Pfam" id="PF00763">
    <property type="entry name" value="THF_DHG_CYH"/>
    <property type="match status" value="1"/>
</dbReference>
<keyword evidence="8 12" id="KW-0560">Oxidoreductase</keyword>
<accession>A0A2T1C079</accession>
<evidence type="ECO:0000256" key="7">
    <source>
        <dbReference type="ARBA" id="ARBA00022857"/>
    </source>
</evidence>
<evidence type="ECO:0000259" key="13">
    <source>
        <dbReference type="Pfam" id="PF00763"/>
    </source>
</evidence>
<comment type="subunit">
    <text evidence="2 12">Homodimer.</text>
</comment>
<comment type="catalytic activity">
    <reaction evidence="12">
        <text>(6R)-5,10-methylene-5,6,7,8-tetrahydrofolate + NADP(+) = (6R)-5,10-methenyltetrahydrofolate + NADPH</text>
        <dbReference type="Rhea" id="RHEA:22812"/>
        <dbReference type="ChEBI" id="CHEBI:15636"/>
        <dbReference type="ChEBI" id="CHEBI:57455"/>
        <dbReference type="ChEBI" id="CHEBI:57783"/>
        <dbReference type="ChEBI" id="CHEBI:58349"/>
        <dbReference type="EC" id="1.5.1.5"/>
    </reaction>
</comment>
<evidence type="ECO:0000256" key="3">
    <source>
        <dbReference type="ARBA" id="ARBA00022563"/>
    </source>
</evidence>
<reference evidence="15 16" key="2">
    <citation type="submission" date="2018-03" db="EMBL/GenBank/DDBJ databases">
        <title>The ancient ancestry and fast evolution of plastids.</title>
        <authorList>
            <person name="Moore K.R."/>
            <person name="Magnabosco C."/>
            <person name="Momper L."/>
            <person name="Gold D.A."/>
            <person name="Bosak T."/>
            <person name="Fournier G.P."/>
        </authorList>
    </citation>
    <scope>NUCLEOTIDE SEQUENCE [LARGE SCALE GENOMIC DNA]</scope>
    <source>
        <strain evidence="15 16">CCAP 1448/3</strain>
    </source>
</reference>
<dbReference type="GO" id="GO:0004488">
    <property type="term" value="F:methylenetetrahydrofolate dehydrogenase (NADP+) activity"/>
    <property type="evidence" value="ECO:0007669"/>
    <property type="project" value="UniProtKB-UniRule"/>
</dbReference>
<dbReference type="EC" id="1.5.1.5" evidence="12"/>
<evidence type="ECO:0000256" key="1">
    <source>
        <dbReference type="ARBA" id="ARBA00004777"/>
    </source>
</evidence>
<dbReference type="AlphaFoldDB" id="A0A2T1C079"/>
<evidence type="ECO:0000313" key="16">
    <source>
        <dbReference type="Proteomes" id="UP000238762"/>
    </source>
</evidence>
<evidence type="ECO:0000256" key="10">
    <source>
        <dbReference type="ARBA" id="ARBA00023167"/>
    </source>
</evidence>
<keyword evidence="16" id="KW-1185">Reference proteome</keyword>
<dbReference type="NCBIfam" id="NF010783">
    <property type="entry name" value="PRK14186.1"/>
    <property type="match status" value="1"/>
</dbReference>
<dbReference type="Proteomes" id="UP000238762">
    <property type="component" value="Unassembled WGS sequence"/>
</dbReference>
<dbReference type="EMBL" id="PVWJ01000093">
    <property type="protein sequence ID" value="PSB01685.1"/>
    <property type="molecule type" value="Genomic_DNA"/>
</dbReference>
<feature type="binding site" evidence="12">
    <location>
        <position position="235"/>
    </location>
    <ligand>
        <name>NADP(+)</name>
        <dbReference type="ChEBI" id="CHEBI:58349"/>
    </ligand>
</feature>
<dbReference type="CDD" id="cd01080">
    <property type="entry name" value="NAD_bind_m-THF_DH_Cyclohyd"/>
    <property type="match status" value="1"/>
</dbReference>
<dbReference type="GO" id="GO:0004477">
    <property type="term" value="F:methenyltetrahydrofolate cyclohydrolase activity"/>
    <property type="evidence" value="ECO:0007669"/>
    <property type="project" value="UniProtKB-UniRule"/>
</dbReference>
<feature type="domain" description="Tetrahydrofolate dehydrogenase/cyclohydrolase NAD(P)-binding" evidence="14">
    <location>
        <begin position="143"/>
        <end position="289"/>
    </location>
</feature>
<keyword evidence="3 12" id="KW-0554">One-carbon metabolism</keyword>
<dbReference type="InterPro" id="IPR020631">
    <property type="entry name" value="THF_DH/CycHdrlase_NAD-bd_dom"/>
</dbReference>
<keyword evidence="4 12" id="KW-0028">Amino-acid biosynthesis</keyword>
<dbReference type="InterPro" id="IPR020630">
    <property type="entry name" value="THF_DH/CycHdrlase_cat_dom"/>
</dbReference>
<feature type="domain" description="Tetrahydrofolate dehydrogenase/cyclohydrolase catalytic" evidence="13">
    <location>
        <begin position="9"/>
        <end position="124"/>
    </location>
</feature>
<comment type="catalytic activity">
    <reaction evidence="12">
        <text>(6R)-5,10-methenyltetrahydrofolate + H2O = (6R)-10-formyltetrahydrofolate + H(+)</text>
        <dbReference type="Rhea" id="RHEA:23700"/>
        <dbReference type="ChEBI" id="CHEBI:15377"/>
        <dbReference type="ChEBI" id="CHEBI:15378"/>
        <dbReference type="ChEBI" id="CHEBI:57455"/>
        <dbReference type="ChEBI" id="CHEBI:195366"/>
        <dbReference type="EC" id="3.5.4.9"/>
    </reaction>
</comment>
<dbReference type="HAMAP" id="MF_01576">
    <property type="entry name" value="THF_DHG_CYH"/>
    <property type="match status" value="1"/>
</dbReference>
<dbReference type="PROSITE" id="PS00767">
    <property type="entry name" value="THF_DHG_CYH_2"/>
    <property type="match status" value="1"/>
</dbReference>
<evidence type="ECO:0000259" key="14">
    <source>
        <dbReference type="Pfam" id="PF02882"/>
    </source>
</evidence>
<comment type="caution">
    <text evidence="12">Lacks conserved residue(s) required for the propagation of feature annotation.</text>
</comment>
<dbReference type="SUPFAM" id="SSF53223">
    <property type="entry name" value="Aminoacid dehydrogenase-like, N-terminal domain"/>
    <property type="match status" value="1"/>
</dbReference>
<dbReference type="Gene3D" id="3.40.50.720">
    <property type="entry name" value="NAD(P)-binding Rossmann-like Domain"/>
    <property type="match status" value="1"/>
</dbReference>
<dbReference type="UniPathway" id="UPA00193"/>
<dbReference type="RefSeq" id="WP_106289848.1">
    <property type="nucleotide sequence ID" value="NZ_CAWNTC010000121.1"/>
</dbReference>
<evidence type="ECO:0000256" key="9">
    <source>
        <dbReference type="ARBA" id="ARBA00023102"/>
    </source>
</evidence>
<dbReference type="GO" id="GO:0006164">
    <property type="term" value="P:purine nucleotide biosynthetic process"/>
    <property type="evidence" value="ECO:0007669"/>
    <property type="project" value="UniProtKB-KW"/>
</dbReference>
<proteinExistence type="inferred from homology"/>
<dbReference type="Gene3D" id="3.40.50.10860">
    <property type="entry name" value="Leucine Dehydrogenase, chain A, domain 1"/>
    <property type="match status" value="1"/>
</dbReference>
<dbReference type="Pfam" id="PF02882">
    <property type="entry name" value="THF_DHG_CYH_C"/>
    <property type="match status" value="1"/>
</dbReference>
<dbReference type="FunFam" id="3.40.50.720:FF:000006">
    <property type="entry name" value="Bifunctional protein FolD"/>
    <property type="match status" value="1"/>
</dbReference>
<dbReference type="OrthoDB" id="9803580at2"/>
<comment type="function">
    <text evidence="12">Catalyzes the oxidation of 5,10-methylenetetrahydrofolate to 5,10-methenyltetrahydrofolate and then the hydrolysis of 5,10-methenyltetrahydrofolate to 10-formyltetrahydrofolate.</text>
</comment>
<dbReference type="NCBIfam" id="NF008058">
    <property type="entry name" value="PRK10792.1"/>
    <property type="match status" value="1"/>
</dbReference>
<keyword evidence="9 12" id="KW-0368">Histidine biosynthesis</keyword>
<dbReference type="PANTHER" id="PTHR48099">
    <property type="entry name" value="C-1-TETRAHYDROFOLATE SYNTHASE, CYTOPLASMIC-RELATED"/>
    <property type="match status" value="1"/>
</dbReference>
<evidence type="ECO:0000256" key="5">
    <source>
        <dbReference type="ARBA" id="ARBA00022755"/>
    </source>
</evidence>
<keyword evidence="10 12" id="KW-0486">Methionine biosynthesis</keyword>
<comment type="pathway">
    <text evidence="1 12">One-carbon metabolism; tetrahydrofolate interconversion.</text>
</comment>
<organism evidence="15 16">
    <name type="scientific">Merismopedia glauca CCAP 1448/3</name>
    <dbReference type="NCBI Taxonomy" id="1296344"/>
    <lineage>
        <taxon>Bacteria</taxon>
        <taxon>Bacillati</taxon>
        <taxon>Cyanobacteriota</taxon>
        <taxon>Cyanophyceae</taxon>
        <taxon>Synechococcales</taxon>
        <taxon>Merismopediaceae</taxon>
        <taxon>Merismopedia</taxon>
    </lineage>
</organism>
<evidence type="ECO:0000256" key="6">
    <source>
        <dbReference type="ARBA" id="ARBA00022801"/>
    </source>
</evidence>
<dbReference type="PRINTS" id="PR00085">
    <property type="entry name" value="THFDHDRGNASE"/>
</dbReference>
<comment type="caution">
    <text evidence="15">The sequence shown here is derived from an EMBL/GenBank/DDBJ whole genome shotgun (WGS) entry which is preliminary data.</text>
</comment>
<feature type="binding site" evidence="12">
    <location>
        <begin position="169"/>
        <end position="171"/>
    </location>
    <ligand>
        <name>NADP(+)</name>
        <dbReference type="ChEBI" id="CHEBI:58349"/>
    </ligand>
</feature>
<dbReference type="InterPro" id="IPR020867">
    <property type="entry name" value="THF_DH/CycHdrlase_CS"/>
</dbReference>
<gene>
    <name evidence="12" type="primary">folD</name>
    <name evidence="15" type="ORF">C7B64_17005</name>
</gene>
<evidence type="ECO:0000256" key="2">
    <source>
        <dbReference type="ARBA" id="ARBA00011738"/>
    </source>
</evidence>
<dbReference type="GO" id="GO:0005829">
    <property type="term" value="C:cytosol"/>
    <property type="evidence" value="ECO:0007669"/>
    <property type="project" value="TreeGrafter"/>
</dbReference>
<dbReference type="EC" id="3.5.4.9" evidence="12"/>
<keyword evidence="5 12" id="KW-0658">Purine biosynthesis</keyword>
<dbReference type="GO" id="GO:0000105">
    <property type="term" value="P:L-histidine biosynthetic process"/>
    <property type="evidence" value="ECO:0007669"/>
    <property type="project" value="UniProtKB-KW"/>
</dbReference>
<evidence type="ECO:0000256" key="4">
    <source>
        <dbReference type="ARBA" id="ARBA00022605"/>
    </source>
</evidence>
<dbReference type="SUPFAM" id="SSF51735">
    <property type="entry name" value="NAD(P)-binding Rossmann-fold domains"/>
    <property type="match status" value="1"/>
</dbReference>
<reference evidence="15 16" key="1">
    <citation type="submission" date="2018-02" db="EMBL/GenBank/DDBJ databases">
        <authorList>
            <person name="Cohen D.B."/>
            <person name="Kent A.D."/>
        </authorList>
    </citation>
    <scope>NUCLEOTIDE SEQUENCE [LARGE SCALE GENOMIC DNA]</scope>
    <source>
        <strain evidence="15 16">CCAP 1448/3</strain>
    </source>
</reference>
<dbReference type="InterPro" id="IPR046346">
    <property type="entry name" value="Aminoacid_DH-like_N_sf"/>
</dbReference>
<evidence type="ECO:0000256" key="8">
    <source>
        <dbReference type="ARBA" id="ARBA00023002"/>
    </source>
</evidence>
<evidence type="ECO:0000256" key="11">
    <source>
        <dbReference type="ARBA" id="ARBA00023268"/>
    </source>
</evidence>
<sequence>MDSSTAKILDGKALAEQIQTQLRQEIEQLQPQIGRPPGLAVVMVGDNPASAAYVRNKERSCAHVGIASLGKHLPSTTSQTELAELIQSLNQNETVDGILVQLPLPAGLDADSLLQTIAPEKDADGLHPINLGHLVRGEPGLRSCTPAGVMRLLEHEKIEIAGKHAVVVGRSILVGKPVALMLLEANATVTIAHSRSPNLAEITRSADILVAAVGRPQMITQDMVKPQAVVIDVGINRITDDSGKSRLVGDVDFENVRRVAEYITPVPGGIGPMTVAMLLENTVLSYKNRHQV</sequence>
<dbReference type="FunFam" id="3.40.50.10860:FF:000005">
    <property type="entry name" value="C-1-tetrahydrofolate synthase, cytoplasmic, putative"/>
    <property type="match status" value="1"/>
</dbReference>
<dbReference type="GO" id="GO:0035999">
    <property type="term" value="P:tetrahydrofolate interconversion"/>
    <property type="evidence" value="ECO:0007669"/>
    <property type="project" value="UniProtKB-UniRule"/>
</dbReference>
<keyword evidence="11 12" id="KW-0511">Multifunctional enzyme</keyword>
<comment type="similarity">
    <text evidence="12">Belongs to the tetrahydrofolate dehydrogenase/cyclohydrolase family.</text>
</comment>
<name>A0A2T1C079_9CYAN</name>
<protein>
    <recommendedName>
        <fullName evidence="12">Bifunctional protein FolD</fullName>
    </recommendedName>
    <domain>
        <recommendedName>
            <fullName evidence="12">Methylenetetrahydrofolate dehydrogenase</fullName>
            <ecNumber evidence="12">1.5.1.5</ecNumber>
        </recommendedName>
    </domain>
    <domain>
        <recommendedName>
            <fullName evidence="12">Methenyltetrahydrofolate cyclohydrolase</fullName>
            <ecNumber evidence="12">3.5.4.9</ecNumber>
        </recommendedName>
    </domain>
</protein>